<feature type="transmembrane region" description="Helical" evidence="1">
    <location>
        <begin position="5"/>
        <end position="22"/>
    </location>
</feature>
<keyword evidence="1" id="KW-0472">Membrane</keyword>
<name>A0A1M7N5E4_9BACT</name>
<keyword evidence="1" id="KW-1133">Transmembrane helix</keyword>
<keyword evidence="3" id="KW-1185">Reference proteome</keyword>
<evidence type="ECO:0000256" key="1">
    <source>
        <dbReference type="SAM" id="Phobius"/>
    </source>
</evidence>
<dbReference type="STRING" id="388280.SAMN04488057_10566"/>
<feature type="transmembrane region" description="Helical" evidence="1">
    <location>
        <begin position="28"/>
        <end position="48"/>
    </location>
</feature>
<evidence type="ECO:0000313" key="3">
    <source>
        <dbReference type="Proteomes" id="UP000184513"/>
    </source>
</evidence>
<reference evidence="2 3" key="1">
    <citation type="submission" date="2016-11" db="EMBL/GenBank/DDBJ databases">
        <authorList>
            <person name="Jaros S."/>
            <person name="Januszkiewicz K."/>
            <person name="Wedrychowicz H."/>
        </authorList>
    </citation>
    <scope>NUCLEOTIDE SEQUENCE [LARGE SCALE GENOMIC DNA]</scope>
    <source>
        <strain evidence="2 3">CGMCC 1.6102</strain>
    </source>
</reference>
<organism evidence="2 3">
    <name type="scientific">Cyclobacterium lianum</name>
    <dbReference type="NCBI Taxonomy" id="388280"/>
    <lineage>
        <taxon>Bacteria</taxon>
        <taxon>Pseudomonadati</taxon>
        <taxon>Bacteroidota</taxon>
        <taxon>Cytophagia</taxon>
        <taxon>Cytophagales</taxon>
        <taxon>Cyclobacteriaceae</taxon>
        <taxon>Cyclobacterium</taxon>
    </lineage>
</organism>
<accession>A0A1M7N5E4</accession>
<proteinExistence type="predicted"/>
<protein>
    <submittedName>
        <fullName evidence="2">Uncharacterized protein</fullName>
    </submittedName>
</protein>
<gene>
    <name evidence="2" type="ORF">SAMN04488057_10566</name>
</gene>
<evidence type="ECO:0000313" key="2">
    <source>
        <dbReference type="EMBL" id="SHM98641.1"/>
    </source>
</evidence>
<dbReference type="EMBL" id="FRCY01000005">
    <property type="protein sequence ID" value="SHM98641.1"/>
    <property type="molecule type" value="Genomic_DNA"/>
</dbReference>
<keyword evidence="1" id="KW-0812">Transmembrane</keyword>
<dbReference type="AlphaFoldDB" id="A0A1M7N5E4"/>
<feature type="transmembrane region" description="Helical" evidence="1">
    <location>
        <begin position="60"/>
        <end position="78"/>
    </location>
</feature>
<sequence>MKKNIFILAIAISVIFISFKVAGLEFVWLFLSIGATLILFFFWIITFFRKVKGIWIQIPLRLMGICFIGVLASLFRPYEDATLPLGTESEQLENTYVTDQGDRKYLKSYIPFLSRLEDRDQSRLNQVKGIYERNKNLEPIEKFYAAFIFHHSDNSKDYETASKLASEAAKAAHLQKQNLVQWLKKAAYDRWMVSMGKPEKYNTQNKFSVEID</sequence>
<dbReference type="Proteomes" id="UP000184513">
    <property type="component" value="Unassembled WGS sequence"/>
</dbReference>